<accession>A0A5C6BYH4</accession>
<name>A0A5C6BYH4_9BACT</name>
<gene>
    <name evidence="1" type="ORF">Pla52o_51840</name>
</gene>
<dbReference type="Proteomes" id="UP000316304">
    <property type="component" value="Unassembled WGS sequence"/>
</dbReference>
<dbReference type="EMBL" id="SJPT01000012">
    <property type="protein sequence ID" value="TWU17380.1"/>
    <property type="molecule type" value="Genomic_DNA"/>
</dbReference>
<reference evidence="1 2" key="1">
    <citation type="submission" date="2019-02" db="EMBL/GenBank/DDBJ databases">
        <title>Deep-cultivation of Planctomycetes and their phenomic and genomic characterization uncovers novel biology.</title>
        <authorList>
            <person name="Wiegand S."/>
            <person name="Jogler M."/>
            <person name="Boedeker C."/>
            <person name="Pinto D."/>
            <person name="Vollmers J."/>
            <person name="Rivas-Marin E."/>
            <person name="Kohn T."/>
            <person name="Peeters S.H."/>
            <person name="Heuer A."/>
            <person name="Rast P."/>
            <person name="Oberbeckmann S."/>
            <person name="Bunk B."/>
            <person name="Jeske O."/>
            <person name="Meyerdierks A."/>
            <person name="Storesund J.E."/>
            <person name="Kallscheuer N."/>
            <person name="Luecker S."/>
            <person name="Lage O.M."/>
            <person name="Pohl T."/>
            <person name="Merkel B.J."/>
            <person name="Hornburger P."/>
            <person name="Mueller R.-W."/>
            <person name="Bruemmer F."/>
            <person name="Labrenz M."/>
            <person name="Spormann A.M."/>
            <person name="Op Den Camp H."/>
            <person name="Overmann J."/>
            <person name="Amann R."/>
            <person name="Jetten M.S.M."/>
            <person name="Mascher T."/>
            <person name="Medema M.H."/>
            <person name="Devos D.P."/>
            <person name="Kaster A.-K."/>
            <person name="Ovreas L."/>
            <person name="Rohde M."/>
            <person name="Galperin M.Y."/>
            <person name="Jogler C."/>
        </authorList>
    </citation>
    <scope>NUCLEOTIDE SEQUENCE [LARGE SCALE GENOMIC DNA]</scope>
    <source>
        <strain evidence="1 2">Pla52o</strain>
    </source>
</reference>
<evidence type="ECO:0000313" key="1">
    <source>
        <dbReference type="EMBL" id="TWU17380.1"/>
    </source>
</evidence>
<proteinExistence type="predicted"/>
<dbReference type="AlphaFoldDB" id="A0A5C6BYH4"/>
<protein>
    <submittedName>
        <fullName evidence="1">Uncharacterized protein</fullName>
    </submittedName>
</protein>
<evidence type="ECO:0000313" key="2">
    <source>
        <dbReference type="Proteomes" id="UP000316304"/>
    </source>
</evidence>
<keyword evidence="2" id="KW-1185">Reference proteome</keyword>
<comment type="caution">
    <text evidence="1">The sequence shown here is derived from an EMBL/GenBank/DDBJ whole genome shotgun (WGS) entry which is preliminary data.</text>
</comment>
<sequence length="40" mass="4308">MAFFPRCPITSPWTSTIAEFRFYGGNPVVDGSSALAIVNS</sequence>
<organism evidence="1 2">
    <name type="scientific">Novipirellula galeiformis</name>
    <dbReference type="NCBI Taxonomy" id="2528004"/>
    <lineage>
        <taxon>Bacteria</taxon>
        <taxon>Pseudomonadati</taxon>
        <taxon>Planctomycetota</taxon>
        <taxon>Planctomycetia</taxon>
        <taxon>Pirellulales</taxon>
        <taxon>Pirellulaceae</taxon>
        <taxon>Novipirellula</taxon>
    </lineage>
</organism>